<organism evidence="6 7">
    <name type="scientific">Stenotrophomonas rhizophila</name>
    <dbReference type="NCBI Taxonomy" id="216778"/>
    <lineage>
        <taxon>Bacteria</taxon>
        <taxon>Pseudomonadati</taxon>
        <taxon>Pseudomonadota</taxon>
        <taxon>Gammaproteobacteria</taxon>
        <taxon>Lysobacterales</taxon>
        <taxon>Lysobacteraceae</taxon>
        <taxon>Stenotrophomonas</taxon>
    </lineage>
</organism>
<dbReference type="Pfam" id="PF20148">
    <property type="entry name" value="DUF6531"/>
    <property type="match status" value="1"/>
</dbReference>
<proteinExistence type="predicted"/>
<feature type="region of interest" description="Disordered" evidence="2">
    <location>
        <begin position="216"/>
        <end position="242"/>
    </location>
</feature>
<dbReference type="InterPro" id="IPR050708">
    <property type="entry name" value="T6SS_VgrG/RHS"/>
</dbReference>
<feature type="domain" description="Teneurin-like YD-shell" evidence="5">
    <location>
        <begin position="1141"/>
        <end position="1279"/>
    </location>
</feature>
<accession>A0AAW5PFE2</accession>
<feature type="chain" id="PRO_5043879575" evidence="3">
    <location>
        <begin position="24"/>
        <end position="1766"/>
    </location>
</feature>
<dbReference type="PANTHER" id="PTHR32305">
    <property type="match status" value="1"/>
</dbReference>
<dbReference type="Proteomes" id="UP001320691">
    <property type="component" value="Unassembled WGS sequence"/>
</dbReference>
<evidence type="ECO:0000259" key="4">
    <source>
        <dbReference type="Pfam" id="PF20148"/>
    </source>
</evidence>
<dbReference type="Pfam" id="PF05593">
    <property type="entry name" value="RHS_repeat"/>
    <property type="match status" value="3"/>
</dbReference>
<dbReference type="Gene3D" id="2.120.10.80">
    <property type="entry name" value="Kelch-type beta propeller"/>
    <property type="match status" value="1"/>
</dbReference>
<dbReference type="InterPro" id="IPR031325">
    <property type="entry name" value="RHS_repeat"/>
</dbReference>
<feature type="domain" description="Teneurin-like YD-shell" evidence="5">
    <location>
        <begin position="1398"/>
        <end position="1587"/>
    </location>
</feature>
<gene>
    <name evidence="6" type="ORF">M2412_001151</name>
</gene>
<dbReference type="RefSeq" id="WP_259259954.1">
    <property type="nucleotide sequence ID" value="NZ_JANUEK010000002.1"/>
</dbReference>
<keyword evidence="3" id="KW-0732">Signal</keyword>
<evidence type="ECO:0000259" key="5">
    <source>
        <dbReference type="Pfam" id="PF25023"/>
    </source>
</evidence>
<keyword evidence="1" id="KW-0677">Repeat</keyword>
<dbReference type="SUPFAM" id="SSF117281">
    <property type="entry name" value="Kelch motif"/>
    <property type="match status" value="1"/>
</dbReference>
<feature type="signal peptide" evidence="3">
    <location>
        <begin position="1"/>
        <end position="23"/>
    </location>
</feature>
<comment type="caution">
    <text evidence="6">The sequence shown here is derived from an EMBL/GenBank/DDBJ whole genome shotgun (WGS) entry which is preliminary data.</text>
</comment>
<dbReference type="Gene3D" id="2.180.10.10">
    <property type="entry name" value="RHS repeat-associated core"/>
    <property type="match status" value="2"/>
</dbReference>
<dbReference type="InterPro" id="IPR045351">
    <property type="entry name" value="DUF6531"/>
</dbReference>
<evidence type="ECO:0000256" key="2">
    <source>
        <dbReference type="SAM" id="MobiDB-lite"/>
    </source>
</evidence>
<name>A0AAW5PFE2_9GAMM</name>
<evidence type="ECO:0000313" key="6">
    <source>
        <dbReference type="EMBL" id="MCS4279184.1"/>
    </source>
</evidence>
<evidence type="ECO:0000256" key="3">
    <source>
        <dbReference type="SAM" id="SignalP"/>
    </source>
</evidence>
<feature type="domain" description="DUF6531" evidence="4">
    <location>
        <begin position="679"/>
        <end position="753"/>
    </location>
</feature>
<reference evidence="6" key="1">
    <citation type="submission" date="2022-08" db="EMBL/GenBank/DDBJ databases">
        <title>Genomic analyses of the natural microbiome of Caenorhabditis elegans.</title>
        <authorList>
            <person name="Samuel B."/>
        </authorList>
    </citation>
    <scope>NUCLEOTIDE SEQUENCE</scope>
    <source>
        <strain evidence="6">BIGb0277</strain>
    </source>
</reference>
<dbReference type="NCBIfam" id="TIGR01643">
    <property type="entry name" value="YD_repeat_2x"/>
    <property type="match status" value="7"/>
</dbReference>
<dbReference type="PANTHER" id="PTHR32305:SF15">
    <property type="entry name" value="PROTEIN RHSA-RELATED"/>
    <property type="match status" value="1"/>
</dbReference>
<feature type="compositionally biased region" description="Polar residues" evidence="2">
    <location>
        <begin position="216"/>
        <end position="231"/>
    </location>
</feature>
<dbReference type="EMBL" id="JANUEK010000002">
    <property type="protein sequence ID" value="MCS4279184.1"/>
    <property type="molecule type" value="Genomic_DNA"/>
</dbReference>
<protein>
    <submittedName>
        <fullName evidence="6">RHS repeat-associated protein</fullName>
    </submittedName>
</protein>
<dbReference type="InterPro" id="IPR006530">
    <property type="entry name" value="YD"/>
</dbReference>
<dbReference type="Pfam" id="PF25023">
    <property type="entry name" value="TEN_YD-shell"/>
    <property type="match status" value="2"/>
</dbReference>
<dbReference type="InterPro" id="IPR015915">
    <property type="entry name" value="Kelch-typ_b-propeller"/>
</dbReference>
<evidence type="ECO:0000256" key="1">
    <source>
        <dbReference type="ARBA" id="ARBA00022737"/>
    </source>
</evidence>
<sequence>MSVTAGMLLGVVASAGSSQHLFAAGTQGRSTAPGADARGSAVTGEQRSLRLAGGQVLVLSSGGNELVLHSPNGASRIRSWSLPEVRRNASLTMLPDGRVLVWGGHDARGNTQRDGVWFDPDLRTVEPAVKLPMMPRNGHTATVLTDGRVLFAGGVGEQRGYELWSPKTGAWTKVDGTALAPEHRAVLRADGQVHLFNGGGAANVTRADLVFDPSVDTVTPRSNSQAGSANTEGLAGSLPEQGSANTAVDATLSLRFSDLVRLDDLNSANVSLFGPGGITPVRVTSAENGRLAFVHPSRQLFPDAPYTLMVKGVSTQKGKVLPLITVDFRTAALASSATHPPVTGSEPGRVPSSYCEGRTRTLQPCQRQGSMQEGIWTPGQDNAGENWRLPGRQPEPTYLGLMPDIFKAWGKTALTGTVLRADGVPVAGVSVSVGRIVGQTNRAGQFLLYDVPEGRQRVYVDGTTANAANFEYGQFVVGVDVLGSGLTQVPFTMWLPRIAERDKIRIASPTTAEQVLTHPDLPGMELRIPAGTVIRDHKGKIVTEVAIVPTPVNRSPYPLPTNFPMYFTLQPGGAVLQGLTPEAGRGARVYYPNYDRHPEGTPADFWLYDAMEGWRVYGQGRVNREETQFVPEQGVALHEVVTFGAAVSPNDPAPEEGMPPDPQECGECNGGTGGNATAGDPIDLRTGRFTYNETDIAITDVMPLTLGRNYRPSDSVKREFGLGTAAGFMYRLAQRNNYSQMQLVLPNGTPLIFNQASGSGAYGTWRYSGKHAFSGAIIASESAGGWKYRLSLRDGSQMTFEQYSPNRIKSVQDRFGNLTEYQYDAGQVSRILSPNGRYIDLNYDTQNRISSAVDPLGSTWSYEYNAQGMLFKVIYPDSTSRRYEYRTYGKAPTQQHLLSAIFDQRGNRLLFNEYKETDLIGVGVITSGEVIRQTLADGAVYTIQYDHNDGQGYGTLVTHPDGSKRRVVFNGGLYPASDTLAYGTPLAQEYRFERDSEGRLLAKTDPLGRRTEYEYDSGGQITRATRLAGTEDAVQSSATFGADGQVTSLADAIGRTTRFEYEQGCLVKITNPLGNSSEFGCTGEGQQHTFTDAMSNTSISYFAGGEVVATHDAMGRVIKYRHDALGRTIASEDAHGAISRAEYDYQGRVVRAIGPDGNTTEIAHDANGNVTDVLLAHQAGITYEYDSRDRMIKRTDSLGHTEVWTYDGMNRSTSYTDRRGFTTRYAYDLLGRRISAMYYDGRTVESIYDAGDRLLAMVDSTAGTIAWRYDQLDRVVEITSPQGRVSYGYDTIGRRISMVADTQPAMLYAYDDGDRLVRQQQGAEVVQFSYDAVNRLTGMTLPNQVRSAFVYNRGSELTGLAWTLGGETLGDLGYGYDSRGLLVAQTGSFAPNALPQPSTSFSTFDDNQRQTKYNEHELTYDANGNLVGDGARVFEWNARNELVRIIEAGTVIAEYQYDGLGRRVGKAEGGATVSYLYDGLSAVQESVGATKNPVFTGPGIDQRFARNSSGVRSYFLSDHLGSTRALVDETGKLLVEYDYDAYGGLQSDEGGHDNPYQFTGREQDASGLYYYRARYYHTGMGRFISEDPIGLNGGANPYAYVNGNPVSLADPLGLEGIGPWNNGEMNNVTGYVPASDCEREAVADLLIDMVPVTAMASLAMDTVGIDINFYVNPGVNFGEYGAKTPYAAAGHMLDAGASRQDRKAANRLSGASERGIHYSLANGRRNRAATHMSNAGLLRGGSKLLGPLGAMMNYRSNFNKCQCPQN</sequence>
<dbReference type="NCBIfam" id="TIGR03696">
    <property type="entry name" value="Rhs_assc_core"/>
    <property type="match status" value="1"/>
</dbReference>
<dbReference type="InterPro" id="IPR022385">
    <property type="entry name" value="Rhs_assc_core"/>
</dbReference>
<evidence type="ECO:0000313" key="7">
    <source>
        <dbReference type="Proteomes" id="UP001320691"/>
    </source>
</evidence>
<dbReference type="InterPro" id="IPR056823">
    <property type="entry name" value="TEN-like_YD-shell"/>
</dbReference>